<dbReference type="AlphaFoldDB" id="A0A9N8YTI0"/>
<proteinExistence type="predicted"/>
<feature type="domain" description="Tc1-like transposase DDE" evidence="1">
    <location>
        <begin position="116"/>
        <end position="173"/>
    </location>
</feature>
<dbReference type="GO" id="GO:0003676">
    <property type="term" value="F:nucleic acid binding"/>
    <property type="evidence" value="ECO:0007669"/>
    <property type="project" value="InterPro"/>
</dbReference>
<keyword evidence="3" id="KW-1185">Reference proteome</keyword>
<sequence>MVISGASIITIRVIKHYIGNSFSVIIKGSDFVASARINSRIKVDSENRSLSLQLGNCYENGISGGKLAREHGIVEDFKTIILSDESTYTRFQTKGFGRVWCEPSEELVLVACSGKDNAPVHTVKSARSFLASLNVEVPPWPAQIPDLNHMENIWSFIEIKIRQRDPPSNIAQLERWVKEEWDVILVNYYRNLIKSMPQRVQAVIAANGSQTKY</sequence>
<accession>A0A9N8YTI0</accession>
<dbReference type="InterPro" id="IPR036397">
    <property type="entry name" value="RNaseH_sf"/>
</dbReference>
<dbReference type="InterPro" id="IPR038717">
    <property type="entry name" value="Tc1-like_DDE_dom"/>
</dbReference>
<name>A0A9N8YTI0_9GLOM</name>
<comment type="caution">
    <text evidence="2">The sequence shown here is derived from an EMBL/GenBank/DDBJ whole genome shotgun (WGS) entry which is preliminary data.</text>
</comment>
<dbReference type="OrthoDB" id="2448298at2759"/>
<evidence type="ECO:0000259" key="1">
    <source>
        <dbReference type="Pfam" id="PF13358"/>
    </source>
</evidence>
<dbReference type="Gene3D" id="3.30.420.10">
    <property type="entry name" value="Ribonuclease H-like superfamily/Ribonuclease H"/>
    <property type="match status" value="1"/>
</dbReference>
<gene>
    <name evidence="2" type="ORF">AGERDE_LOCUS1770</name>
</gene>
<protein>
    <submittedName>
        <fullName evidence="2">124_t:CDS:1</fullName>
    </submittedName>
</protein>
<dbReference type="Pfam" id="PF13358">
    <property type="entry name" value="DDE_3"/>
    <property type="match status" value="1"/>
</dbReference>
<dbReference type="EMBL" id="CAJVPL010000130">
    <property type="protein sequence ID" value="CAG8451693.1"/>
    <property type="molecule type" value="Genomic_DNA"/>
</dbReference>
<evidence type="ECO:0000313" key="3">
    <source>
        <dbReference type="Proteomes" id="UP000789831"/>
    </source>
</evidence>
<dbReference type="Proteomes" id="UP000789831">
    <property type="component" value="Unassembled WGS sequence"/>
</dbReference>
<organism evidence="2 3">
    <name type="scientific">Ambispora gerdemannii</name>
    <dbReference type="NCBI Taxonomy" id="144530"/>
    <lineage>
        <taxon>Eukaryota</taxon>
        <taxon>Fungi</taxon>
        <taxon>Fungi incertae sedis</taxon>
        <taxon>Mucoromycota</taxon>
        <taxon>Glomeromycotina</taxon>
        <taxon>Glomeromycetes</taxon>
        <taxon>Archaeosporales</taxon>
        <taxon>Ambisporaceae</taxon>
        <taxon>Ambispora</taxon>
    </lineage>
</organism>
<reference evidence="2" key="1">
    <citation type="submission" date="2021-06" db="EMBL/GenBank/DDBJ databases">
        <authorList>
            <person name="Kallberg Y."/>
            <person name="Tangrot J."/>
            <person name="Rosling A."/>
        </authorList>
    </citation>
    <scope>NUCLEOTIDE SEQUENCE</scope>
    <source>
        <strain evidence="2">MT106</strain>
    </source>
</reference>
<evidence type="ECO:0000313" key="2">
    <source>
        <dbReference type="EMBL" id="CAG8451693.1"/>
    </source>
</evidence>